<sequence>MGGDWHFLLEEEKTAGTFHSYWQLRQFNIDWCRGSTSIFDERATTQIRV</sequence>
<organism evidence="1 2">
    <name type="scientific">Colletotrichum destructivum</name>
    <dbReference type="NCBI Taxonomy" id="34406"/>
    <lineage>
        <taxon>Eukaryota</taxon>
        <taxon>Fungi</taxon>
        <taxon>Dikarya</taxon>
        <taxon>Ascomycota</taxon>
        <taxon>Pezizomycotina</taxon>
        <taxon>Sordariomycetes</taxon>
        <taxon>Hypocreomycetidae</taxon>
        <taxon>Glomerellales</taxon>
        <taxon>Glomerellaceae</taxon>
        <taxon>Colletotrichum</taxon>
        <taxon>Colletotrichum destructivum species complex</taxon>
    </lineage>
</organism>
<dbReference type="EMBL" id="CP137305">
    <property type="protein sequence ID" value="WQF75434.1"/>
    <property type="molecule type" value="Genomic_DNA"/>
</dbReference>
<dbReference type="RefSeq" id="XP_062772658.1">
    <property type="nucleotide sequence ID" value="XM_062916607.1"/>
</dbReference>
<reference evidence="2" key="1">
    <citation type="journal article" date="2023" name="bioRxiv">
        <title>Complete genome of the Medicago anthracnose fungus, Colletotrichum destructivum, reveals a mini-chromosome-like region within a core chromosome.</title>
        <authorList>
            <person name="Lapalu N."/>
            <person name="Simon A."/>
            <person name="Lu A."/>
            <person name="Plaumann P.-L."/>
            <person name="Amselem J."/>
            <person name="Pigne S."/>
            <person name="Auger A."/>
            <person name="Koch C."/>
            <person name="Dallery J.-F."/>
            <person name="O'Connell R.J."/>
        </authorList>
    </citation>
    <scope>NUCLEOTIDE SEQUENCE [LARGE SCALE GENOMIC DNA]</scope>
    <source>
        <strain evidence="2">CBS 520.97</strain>
    </source>
</reference>
<evidence type="ECO:0000313" key="1">
    <source>
        <dbReference type="EMBL" id="WQF75434.1"/>
    </source>
</evidence>
<dbReference type="GeneID" id="87936951"/>
<evidence type="ECO:0000313" key="2">
    <source>
        <dbReference type="Proteomes" id="UP001322277"/>
    </source>
</evidence>
<dbReference type="KEGG" id="cdet:87936951"/>
<name>A0AAX4HX13_9PEZI</name>
<dbReference type="Proteomes" id="UP001322277">
    <property type="component" value="Chromosome 1"/>
</dbReference>
<keyword evidence="2" id="KW-1185">Reference proteome</keyword>
<protein>
    <submittedName>
        <fullName evidence="1">Uncharacterized protein</fullName>
    </submittedName>
</protein>
<dbReference type="AlphaFoldDB" id="A0AAX4HX13"/>
<proteinExistence type="predicted"/>
<gene>
    <name evidence="1" type="ORF">CDEST_00448</name>
</gene>
<accession>A0AAX4HX13</accession>